<dbReference type="EMBL" id="KV749384">
    <property type="protein sequence ID" value="OCL09651.1"/>
    <property type="molecule type" value="Genomic_DNA"/>
</dbReference>
<evidence type="ECO:0000313" key="3">
    <source>
        <dbReference type="Proteomes" id="UP000250140"/>
    </source>
</evidence>
<sequence length="152" mass="15211">MHFASLLQLFLAAIATNIALAAPVVTKDISETLLIPRGNQVVTGDEVTGTTCIDTAAVLDSHSTNVAILSICGGIAGSIQECGGNPTSTTGASGTSLFTLNATTSGATINISKGRWERCVKAAQLTCPTGTFSSTCTGGATAGNVAFSLTEA</sequence>
<evidence type="ECO:0000313" key="2">
    <source>
        <dbReference type="EMBL" id="OCL09651.1"/>
    </source>
</evidence>
<dbReference type="OrthoDB" id="2097653at2759"/>
<keyword evidence="1" id="KW-0732">Signal</keyword>
<organism evidence="2 3">
    <name type="scientific">Glonium stellatum</name>
    <dbReference type="NCBI Taxonomy" id="574774"/>
    <lineage>
        <taxon>Eukaryota</taxon>
        <taxon>Fungi</taxon>
        <taxon>Dikarya</taxon>
        <taxon>Ascomycota</taxon>
        <taxon>Pezizomycotina</taxon>
        <taxon>Dothideomycetes</taxon>
        <taxon>Pleosporomycetidae</taxon>
        <taxon>Gloniales</taxon>
        <taxon>Gloniaceae</taxon>
        <taxon>Glonium</taxon>
    </lineage>
</organism>
<accession>A0A8E2F377</accession>
<name>A0A8E2F377_9PEZI</name>
<feature type="chain" id="PRO_5034393944" evidence="1">
    <location>
        <begin position="22"/>
        <end position="152"/>
    </location>
</feature>
<protein>
    <submittedName>
        <fullName evidence="2">Uncharacterized protein</fullName>
    </submittedName>
</protein>
<evidence type="ECO:0000256" key="1">
    <source>
        <dbReference type="SAM" id="SignalP"/>
    </source>
</evidence>
<keyword evidence="3" id="KW-1185">Reference proteome</keyword>
<gene>
    <name evidence="2" type="ORF">AOQ84DRAFT_388028</name>
</gene>
<reference evidence="2 3" key="1">
    <citation type="journal article" date="2016" name="Nat. Commun.">
        <title>Ectomycorrhizal ecology is imprinted in the genome of the dominant symbiotic fungus Cenococcum geophilum.</title>
        <authorList>
            <consortium name="DOE Joint Genome Institute"/>
            <person name="Peter M."/>
            <person name="Kohler A."/>
            <person name="Ohm R.A."/>
            <person name="Kuo A."/>
            <person name="Krutzmann J."/>
            <person name="Morin E."/>
            <person name="Arend M."/>
            <person name="Barry K.W."/>
            <person name="Binder M."/>
            <person name="Choi C."/>
            <person name="Clum A."/>
            <person name="Copeland A."/>
            <person name="Grisel N."/>
            <person name="Haridas S."/>
            <person name="Kipfer T."/>
            <person name="LaButti K."/>
            <person name="Lindquist E."/>
            <person name="Lipzen A."/>
            <person name="Maire R."/>
            <person name="Meier B."/>
            <person name="Mihaltcheva S."/>
            <person name="Molinier V."/>
            <person name="Murat C."/>
            <person name="Poggeler S."/>
            <person name="Quandt C.A."/>
            <person name="Sperisen C."/>
            <person name="Tritt A."/>
            <person name="Tisserant E."/>
            <person name="Crous P.W."/>
            <person name="Henrissat B."/>
            <person name="Nehls U."/>
            <person name="Egli S."/>
            <person name="Spatafora J.W."/>
            <person name="Grigoriev I.V."/>
            <person name="Martin F.M."/>
        </authorList>
    </citation>
    <scope>NUCLEOTIDE SEQUENCE [LARGE SCALE GENOMIC DNA]</scope>
    <source>
        <strain evidence="2 3">CBS 207.34</strain>
    </source>
</reference>
<proteinExistence type="predicted"/>
<dbReference type="AlphaFoldDB" id="A0A8E2F377"/>
<dbReference type="Proteomes" id="UP000250140">
    <property type="component" value="Unassembled WGS sequence"/>
</dbReference>
<feature type="signal peptide" evidence="1">
    <location>
        <begin position="1"/>
        <end position="21"/>
    </location>
</feature>